<proteinExistence type="predicted"/>
<evidence type="ECO:0000313" key="2">
    <source>
        <dbReference type="Proteomes" id="UP001610563"/>
    </source>
</evidence>
<reference evidence="1 2" key="1">
    <citation type="submission" date="2024-07" db="EMBL/GenBank/DDBJ databases">
        <title>Section-level genome sequencing and comparative genomics of Aspergillus sections Usti and Cavernicolus.</title>
        <authorList>
            <consortium name="Lawrence Berkeley National Laboratory"/>
            <person name="Nybo J.L."/>
            <person name="Vesth T.C."/>
            <person name="Theobald S."/>
            <person name="Frisvad J.C."/>
            <person name="Larsen T.O."/>
            <person name="Kjaerboelling I."/>
            <person name="Rothschild-Mancinelli K."/>
            <person name="Lyhne E.K."/>
            <person name="Kogle M.E."/>
            <person name="Barry K."/>
            <person name="Clum A."/>
            <person name="Na H."/>
            <person name="Ledsgaard L."/>
            <person name="Lin J."/>
            <person name="Lipzen A."/>
            <person name="Kuo A."/>
            <person name="Riley R."/>
            <person name="Mondo S."/>
            <person name="Labutti K."/>
            <person name="Haridas S."/>
            <person name="Pangalinan J."/>
            <person name="Salamov A.A."/>
            <person name="Simmons B.A."/>
            <person name="Magnuson J.K."/>
            <person name="Chen J."/>
            <person name="Drula E."/>
            <person name="Henrissat B."/>
            <person name="Wiebenga A."/>
            <person name="Lubbers R.J."/>
            <person name="Gomes A.C."/>
            <person name="Makela M.R."/>
            <person name="Stajich J."/>
            <person name="Grigoriev I.V."/>
            <person name="Mortensen U.H."/>
            <person name="De Vries R.P."/>
            <person name="Baker S.E."/>
            <person name="Andersen M.R."/>
        </authorList>
    </citation>
    <scope>NUCLEOTIDE SEQUENCE [LARGE SCALE GENOMIC DNA]</scope>
    <source>
        <strain evidence="1 2">CBS 209.92</strain>
    </source>
</reference>
<evidence type="ECO:0000313" key="1">
    <source>
        <dbReference type="EMBL" id="KAL2796544.1"/>
    </source>
</evidence>
<dbReference type="Proteomes" id="UP001610563">
    <property type="component" value="Unassembled WGS sequence"/>
</dbReference>
<sequence>MIQVPAIAGTIPTHLTPLIMRPDTTLTHSLEATKPQASTVFPGQTGSQIMTGSMTDIEDTHVLPATLPPLL</sequence>
<comment type="caution">
    <text evidence="1">The sequence shown here is derived from an EMBL/GenBank/DDBJ whole genome shotgun (WGS) entry which is preliminary data.</text>
</comment>
<organism evidence="1 2">
    <name type="scientific">Aspergillus keveii</name>
    <dbReference type="NCBI Taxonomy" id="714993"/>
    <lineage>
        <taxon>Eukaryota</taxon>
        <taxon>Fungi</taxon>
        <taxon>Dikarya</taxon>
        <taxon>Ascomycota</taxon>
        <taxon>Pezizomycotina</taxon>
        <taxon>Eurotiomycetes</taxon>
        <taxon>Eurotiomycetidae</taxon>
        <taxon>Eurotiales</taxon>
        <taxon>Aspergillaceae</taxon>
        <taxon>Aspergillus</taxon>
        <taxon>Aspergillus subgen. Nidulantes</taxon>
    </lineage>
</organism>
<name>A0ABR4GD11_9EURO</name>
<gene>
    <name evidence="1" type="ORF">BJX66DRAFT_299370</name>
</gene>
<keyword evidence="2" id="KW-1185">Reference proteome</keyword>
<dbReference type="EMBL" id="JBFTWV010000025">
    <property type="protein sequence ID" value="KAL2796544.1"/>
    <property type="molecule type" value="Genomic_DNA"/>
</dbReference>
<protein>
    <submittedName>
        <fullName evidence="1">Uncharacterized protein</fullName>
    </submittedName>
</protein>
<accession>A0ABR4GD11</accession>